<name>A0A6F9E6S5_9BACL</name>
<dbReference type="RefSeq" id="WP_170085419.1">
    <property type="nucleotide sequence ID" value="NZ_CP047971.1"/>
</dbReference>
<dbReference type="Proteomes" id="UP000502196">
    <property type="component" value="Chromosome"/>
</dbReference>
<organism evidence="1 2">
    <name type="scientific">Kyrpidia spormannii</name>
    <dbReference type="NCBI Taxonomy" id="2055160"/>
    <lineage>
        <taxon>Bacteria</taxon>
        <taxon>Bacillati</taxon>
        <taxon>Bacillota</taxon>
        <taxon>Bacilli</taxon>
        <taxon>Bacillales</taxon>
        <taxon>Alicyclobacillaceae</taxon>
        <taxon>Kyrpidia</taxon>
    </lineage>
</organism>
<evidence type="ECO:0000313" key="2">
    <source>
        <dbReference type="Proteomes" id="UP000502196"/>
    </source>
</evidence>
<gene>
    <name evidence="1" type="ORF">COOX1_1476</name>
</gene>
<reference evidence="1 2" key="1">
    <citation type="submission" date="2020-04" db="EMBL/GenBank/DDBJ databases">
        <authorList>
            <person name="Hogendoorn C."/>
        </authorList>
    </citation>
    <scope>NUCLEOTIDE SEQUENCE [LARGE SCALE GENOMIC DNA]</scope>
    <source>
        <strain evidence="1">COOX1</strain>
    </source>
</reference>
<proteinExistence type="predicted"/>
<dbReference type="EMBL" id="LR792683">
    <property type="protein sequence ID" value="CAB3392569.1"/>
    <property type="molecule type" value="Genomic_DNA"/>
</dbReference>
<protein>
    <submittedName>
        <fullName evidence="1">Uncharacterized protein</fullName>
    </submittedName>
</protein>
<accession>A0A6F9E6S5</accession>
<evidence type="ECO:0000313" key="1">
    <source>
        <dbReference type="EMBL" id="CAB3392569.1"/>
    </source>
</evidence>
<dbReference type="AlphaFoldDB" id="A0A6F9E6S5"/>
<sequence length="109" mass="12742">MRRPGRPVRWQGKVVGTVYGRTFYKSVTRKVHFFRKGGGYAIQAPVLRSLMERGITYVEIVEKDTGNLYRTTVKEYWTLGIPFDEGHGEQIVLDLRYFDKVERPQLALF</sequence>